<accession>A0A1E4TH68</accession>
<dbReference type="Proteomes" id="UP000095023">
    <property type="component" value="Unassembled WGS sequence"/>
</dbReference>
<dbReference type="OrthoDB" id="9976382at2759"/>
<evidence type="ECO:0000259" key="9">
    <source>
        <dbReference type="Pfam" id="PF09325"/>
    </source>
</evidence>
<dbReference type="GO" id="GO:0005628">
    <property type="term" value="C:prospore membrane"/>
    <property type="evidence" value="ECO:0007669"/>
    <property type="project" value="EnsemblFungi"/>
</dbReference>
<dbReference type="InterPro" id="IPR027267">
    <property type="entry name" value="AH/BAR_dom_sf"/>
</dbReference>
<dbReference type="InterPro" id="IPR001683">
    <property type="entry name" value="PX_dom"/>
</dbReference>
<dbReference type="CDD" id="cd06891">
    <property type="entry name" value="PX_Vps17p"/>
    <property type="match status" value="1"/>
</dbReference>
<dbReference type="FunFam" id="3.30.1520.10:FF:000034">
    <property type="entry name" value="Vacuolar protein sorting-associated protein 17"/>
    <property type="match status" value="1"/>
</dbReference>
<sequence length="483" mass="53339">MSAESTNTGPSTIEPYYPPVTEPTSLPDPAPAESPAKQRTLTIKVTGIERVGKKDPIIKFDVHSTLPGFRTTTFRDVRRYHKEFIRLFEHLNGNNLQCFVPSVPPPYTSFGAGSEEDEIYLKANMQKWLNKIAKSPILSRDEEIIYFIETDQDYIPLHKRRPPATGLRRKAMKQLQPPPDDCIELANFRPLVKSFYLSTQDVCSRLEAKSKAMRTLGSSINYFGKDLSDLADIEAYPAMAALWKKFGKTIMSVGDVCGVNSTCQIATLGDGLKLLSKDAYVMKETLTNRHLLMRDLLSAQQNSKSKHQTASKLRGSTQISPAKVDEAIRSLEDAKVHEENLTNQLVEITDNLLSEKAEWYTSVEAEISACVADYARRVIDAERKTLAIWEMVRPDVRNADPTGGLSRLGRSTVGPANSATAPSQGPSGDSWSGERRRPRNTSRSFAAMAPGPASTANDSESAEDTPHDIDARQAASLLAGSSF</sequence>
<organism evidence="10 11">
    <name type="scientific">Tortispora caseinolytica NRRL Y-17796</name>
    <dbReference type="NCBI Taxonomy" id="767744"/>
    <lineage>
        <taxon>Eukaryota</taxon>
        <taxon>Fungi</taxon>
        <taxon>Dikarya</taxon>
        <taxon>Ascomycota</taxon>
        <taxon>Saccharomycotina</taxon>
        <taxon>Trigonopsidomycetes</taxon>
        <taxon>Trigonopsidales</taxon>
        <taxon>Trigonopsidaceae</taxon>
        <taxon>Tortispora</taxon>
    </lineage>
</organism>
<feature type="domain" description="Sorting nexin/Vps5-like C-terminal" evidence="9">
    <location>
        <begin position="206"/>
        <end position="392"/>
    </location>
</feature>
<feature type="coiled-coil region" evidence="6">
    <location>
        <begin position="324"/>
        <end position="358"/>
    </location>
</feature>
<dbReference type="GO" id="GO:0042147">
    <property type="term" value="P:retrograde transport, endosome to Golgi"/>
    <property type="evidence" value="ECO:0007669"/>
    <property type="project" value="EnsemblFungi"/>
</dbReference>
<keyword evidence="11" id="KW-1185">Reference proteome</keyword>
<evidence type="ECO:0000256" key="3">
    <source>
        <dbReference type="ARBA" id="ARBA00023054"/>
    </source>
</evidence>
<dbReference type="InterPro" id="IPR037907">
    <property type="entry name" value="Vps17_PX"/>
</dbReference>
<gene>
    <name evidence="10" type="ORF">CANCADRAFT_116463</name>
</gene>
<feature type="region of interest" description="Disordered" evidence="7">
    <location>
        <begin position="396"/>
        <end position="483"/>
    </location>
</feature>
<dbReference type="SUPFAM" id="SSF64268">
    <property type="entry name" value="PX domain"/>
    <property type="match status" value="1"/>
</dbReference>
<dbReference type="InterPro" id="IPR036871">
    <property type="entry name" value="PX_dom_sf"/>
</dbReference>
<evidence type="ECO:0000256" key="7">
    <source>
        <dbReference type="SAM" id="MobiDB-lite"/>
    </source>
</evidence>
<dbReference type="PANTHER" id="PTHR47433:SF1">
    <property type="entry name" value="VACUOLAR PROTEIN SORTING-ASSOCIATED PROTEIN 17"/>
    <property type="match status" value="1"/>
</dbReference>
<evidence type="ECO:0000313" key="10">
    <source>
        <dbReference type="EMBL" id="ODV91083.1"/>
    </source>
</evidence>
<evidence type="ECO:0000256" key="1">
    <source>
        <dbReference type="ARBA" id="ARBA00022448"/>
    </source>
</evidence>
<dbReference type="PIRSF" id="PIRSF011791">
    <property type="entry name" value="Vps17"/>
    <property type="match status" value="1"/>
</dbReference>
<dbReference type="GO" id="GO:0005829">
    <property type="term" value="C:cytosol"/>
    <property type="evidence" value="ECO:0007669"/>
    <property type="project" value="GOC"/>
</dbReference>
<dbReference type="InterPro" id="IPR053055">
    <property type="entry name" value="VPS17"/>
</dbReference>
<feature type="region of interest" description="Disordered" evidence="7">
    <location>
        <begin position="1"/>
        <end position="37"/>
    </location>
</feature>
<evidence type="ECO:0000313" key="11">
    <source>
        <dbReference type="Proteomes" id="UP000095023"/>
    </source>
</evidence>
<dbReference type="GO" id="GO:0032120">
    <property type="term" value="P:ascospore-type prospore membrane formation"/>
    <property type="evidence" value="ECO:0007669"/>
    <property type="project" value="EnsemblFungi"/>
</dbReference>
<dbReference type="EMBL" id="KV453842">
    <property type="protein sequence ID" value="ODV91083.1"/>
    <property type="molecule type" value="Genomic_DNA"/>
</dbReference>
<evidence type="ECO:0000256" key="5">
    <source>
        <dbReference type="ARBA" id="ARBA00073022"/>
    </source>
</evidence>
<dbReference type="GO" id="GO:0140318">
    <property type="term" value="F:protein transporter activity"/>
    <property type="evidence" value="ECO:0007669"/>
    <property type="project" value="EnsemblFungi"/>
</dbReference>
<dbReference type="Pfam" id="PF00787">
    <property type="entry name" value="PX"/>
    <property type="match status" value="1"/>
</dbReference>
<feature type="compositionally biased region" description="Polar residues" evidence="7">
    <location>
        <begin position="1"/>
        <end position="11"/>
    </location>
</feature>
<dbReference type="GO" id="GO:0006886">
    <property type="term" value="P:intracellular protein transport"/>
    <property type="evidence" value="ECO:0007669"/>
    <property type="project" value="EnsemblFungi"/>
</dbReference>
<evidence type="ECO:0000256" key="6">
    <source>
        <dbReference type="SAM" id="Coils"/>
    </source>
</evidence>
<dbReference type="PANTHER" id="PTHR47433">
    <property type="entry name" value="VACUOLAR PROTEIN SORTING-ASSOCIATED PROTEIN 17"/>
    <property type="match status" value="1"/>
</dbReference>
<dbReference type="Pfam" id="PF09325">
    <property type="entry name" value="Vps5"/>
    <property type="match status" value="1"/>
</dbReference>
<evidence type="ECO:0000256" key="2">
    <source>
        <dbReference type="ARBA" id="ARBA00022927"/>
    </source>
</evidence>
<evidence type="ECO:0000256" key="4">
    <source>
        <dbReference type="ARBA" id="ARBA00060860"/>
    </source>
</evidence>
<feature type="compositionally biased region" description="Polar residues" evidence="7">
    <location>
        <begin position="414"/>
        <end position="430"/>
    </location>
</feature>
<dbReference type="InterPro" id="IPR014461">
    <property type="entry name" value="Retromer_complex_Vps17"/>
</dbReference>
<keyword evidence="2" id="KW-0653">Protein transport</keyword>
<proteinExistence type="inferred from homology"/>
<dbReference type="Gene3D" id="3.30.1520.10">
    <property type="entry name" value="Phox-like domain"/>
    <property type="match status" value="1"/>
</dbReference>
<feature type="domain" description="PX" evidence="8">
    <location>
        <begin position="75"/>
        <end position="150"/>
    </location>
</feature>
<dbReference type="GO" id="GO:0005768">
    <property type="term" value="C:endosome"/>
    <property type="evidence" value="ECO:0007669"/>
    <property type="project" value="EnsemblFungi"/>
</dbReference>
<dbReference type="GO" id="GO:0032266">
    <property type="term" value="F:phosphatidylinositol-3-phosphate binding"/>
    <property type="evidence" value="ECO:0007669"/>
    <property type="project" value="EnsemblFungi"/>
</dbReference>
<keyword evidence="3 6" id="KW-0175">Coiled coil</keyword>
<evidence type="ECO:0000259" key="8">
    <source>
        <dbReference type="Pfam" id="PF00787"/>
    </source>
</evidence>
<dbReference type="Gene3D" id="1.20.1270.60">
    <property type="entry name" value="Arfaptin homology (AH) domain/BAR domain"/>
    <property type="match status" value="1"/>
</dbReference>
<keyword evidence="1" id="KW-0813">Transport</keyword>
<comment type="similarity">
    <text evidence="4">Belongs to the VPS17 family.</text>
</comment>
<protein>
    <recommendedName>
        <fullName evidence="5">Vacuolar protein sorting-associated protein 17</fullName>
    </recommendedName>
</protein>
<feature type="compositionally biased region" description="Pro residues" evidence="7">
    <location>
        <begin position="16"/>
        <end position="32"/>
    </location>
</feature>
<dbReference type="GO" id="GO:0030905">
    <property type="term" value="C:retromer, tubulation complex"/>
    <property type="evidence" value="ECO:0007669"/>
    <property type="project" value="EnsemblFungi"/>
</dbReference>
<reference evidence="11" key="1">
    <citation type="submission" date="2016-02" db="EMBL/GenBank/DDBJ databases">
        <title>Comparative genomics of biotechnologically important yeasts.</title>
        <authorList>
            <consortium name="DOE Joint Genome Institute"/>
            <person name="Riley R."/>
            <person name="Haridas S."/>
            <person name="Wolfe K.H."/>
            <person name="Lopes M.R."/>
            <person name="Hittinger C.T."/>
            <person name="Goker M."/>
            <person name="Salamov A."/>
            <person name="Wisecaver J."/>
            <person name="Long T.M."/>
            <person name="Aerts A.L."/>
            <person name="Barry K."/>
            <person name="Choi C."/>
            <person name="Clum A."/>
            <person name="Coughlan A.Y."/>
            <person name="Deshpande S."/>
            <person name="Douglass A.P."/>
            <person name="Hanson S.J."/>
            <person name="Klenk H.-P."/>
            <person name="Labutti K."/>
            <person name="Lapidus A."/>
            <person name="Lindquist E."/>
            <person name="Lipzen A."/>
            <person name="Meier-Kolthoff J.P."/>
            <person name="Ohm R.A."/>
            <person name="Otillar R.P."/>
            <person name="Pangilinan J."/>
            <person name="Peng Y."/>
            <person name="Rokas A."/>
            <person name="Rosa C.A."/>
            <person name="Scheuner C."/>
            <person name="Sibirny A.A."/>
            <person name="Slot J.C."/>
            <person name="Stielow J.B."/>
            <person name="Sun H."/>
            <person name="Kurtzman C.P."/>
            <person name="Blackwell M."/>
            <person name="Jeffries T.W."/>
            <person name="Grigoriev I.V."/>
        </authorList>
    </citation>
    <scope>NUCLEOTIDE SEQUENCE [LARGE SCALE GENOMIC DNA]</scope>
    <source>
        <strain evidence="11">NRRL Y-17796</strain>
    </source>
</reference>
<name>A0A1E4TH68_9ASCO</name>
<dbReference type="AlphaFoldDB" id="A0A1E4TH68"/>
<dbReference type="InterPro" id="IPR015404">
    <property type="entry name" value="Vps5_C"/>
</dbReference>